<dbReference type="OrthoDB" id="3210262at2759"/>
<gene>
    <name evidence="2" type="ORF">EXIGLDRAFT_844467</name>
</gene>
<keyword evidence="3" id="KW-1185">Reference proteome</keyword>
<dbReference type="AlphaFoldDB" id="A0A165C142"/>
<keyword evidence="1" id="KW-0732">Signal</keyword>
<reference evidence="2 3" key="1">
    <citation type="journal article" date="2016" name="Mol. Biol. Evol.">
        <title>Comparative Genomics of Early-Diverging Mushroom-Forming Fungi Provides Insights into the Origins of Lignocellulose Decay Capabilities.</title>
        <authorList>
            <person name="Nagy L.G."/>
            <person name="Riley R."/>
            <person name="Tritt A."/>
            <person name="Adam C."/>
            <person name="Daum C."/>
            <person name="Floudas D."/>
            <person name="Sun H."/>
            <person name="Yadav J.S."/>
            <person name="Pangilinan J."/>
            <person name="Larsson K.H."/>
            <person name="Matsuura K."/>
            <person name="Barry K."/>
            <person name="Labutti K."/>
            <person name="Kuo R."/>
            <person name="Ohm R.A."/>
            <person name="Bhattacharya S.S."/>
            <person name="Shirouzu T."/>
            <person name="Yoshinaga Y."/>
            <person name="Martin F.M."/>
            <person name="Grigoriev I.V."/>
            <person name="Hibbett D.S."/>
        </authorList>
    </citation>
    <scope>NUCLEOTIDE SEQUENCE [LARGE SCALE GENOMIC DNA]</scope>
    <source>
        <strain evidence="2 3">HHB12029</strain>
    </source>
</reference>
<organism evidence="2 3">
    <name type="scientific">Exidia glandulosa HHB12029</name>
    <dbReference type="NCBI Taxonomy" id="1314781"/>
    <lineage>
        <taxon>Eukaryota</taxon>
        <taxon>Fungi</taxon>
        <taxon>Dikarya</taxon>
        <taxon>Basidiomycota</taxon>
        <taxon>Agaricomycotina</taxon>
        <taxon>Agaricomycetes</taxon>
        <taxon>Auriculariales</taxon>
        <taxon>Exidiaceae</taxon>
        <taxon>Exidia</taxon>
    </lineage>
</organism>
<evidence type="ECO:0000313" key="3">
    <source>
        <dbReference type="Proteomes" id="UP000077266"/>
    </source>
</evidence>
<dbReference type="EMBL" id="KV426379">
    <property type="protein sequence ID" value="KZV81621.1"/>
    <property type="molecule type" value="Genomic_DNA"/>
</dbReference>
<feature type="signal peptide" evidence="1">
    <location>
        <begin position="1"/>
        <end position="18"/>
    </location>
</feature>
<proteinExistence type="predicted"/>
<accession>A0A165C142</accession>
<dbReference type="Proteomes" id="UP000077266">
    <property type="component" value="Unassembled WGS sequence"/>
</dbReference>
<dbReference type="InParanoid" id="A0A165C142"/>
<evidence type="ECO:0000256" key="1">
    <source>
        <dbReference type="SAM" id="SignalP"/>
    </source>
</evidence>
<name>A0A165C142_EXIGL</name>
<evidence type="ECO:0000313" key="2">
    <source>
        <dbReference type="EMBL" id="KZV81621.1"/>
    </source>
</evidence>
<sequence>MKFSLVAFVVGAATAVLANPVLDRRADAILITGDVRMMIVQGFQGIIESAHTAIGHCQSGDQTPFPEAEAAEFIAVLTEFVRVHQMLLNVVIGKHGILAQFGYAEPVRVALVALEAVVDSFAFAFIGFIPNNVDEAMVQRGELDASINSTIVVYSS</sequence>
<protein>
    <submittedName>
        <fullName evidence="2">Uncharacterized protein</fullName>
    </submittedName>
</protein>
<feature type="chain" id="PRO_5007855859" evidence="1">
    <location>
        <begin position="19"/>
        <end position="156"/>
    </location>
</feature>